<protein>
    <submittedName>
        <fullName evidence="1">Uncharacterized protein</fullName>
    </submittedName>
</protein>
<organism evidence="1 2">
    <name type="scientific">Haloechinothrix alba</name>
    <dbReference type="NCBI Taxonomy" id="664784"/>
    <lineage>
        <taxon>Bacteria</taxon>
        <taxon>Bacillati</taxon>
        <taxon>Actinomycetota</taxon>
        <taxon>Actinomycetes</taxon>
        <taxon>Pseudonocardiales</taxon>
        <taxon>Pseudonocardiaceae</taxon>
        <taxon>Haloechinothrix</taxon>
    </lineage>
</organism>
<accession>A0A238Y0A3</accession>
<proteinExistence type="predicted"/>
<reference evidence="1 2" key="1">
    <citation type="submission" date="2017-06" db="EMBL/GenBank/DDBJ databases">
        <authorList>
            <person name="Kim H.J."/>
            <person name="Triplett B.A."/>
        </authorList>
    </citation>
    <scope>NUCLEOTIDE SEQUENCE [LARGE SCALE GENOMIC DNA]</scope>
    <source>
        <strain evidence="1 2">DSM 45207</strain>
    </source>
</reference>
<evidence type="ECO:0000313" key="2">
    <source>
        <dbReference type="Proteomes" id="UP000198348"/>
    </source>
</evidence>
<evidence type="ECO:0000313" key="1">
    <source>
        <dbReference type="EMBL" id="SNR63729.1"/>
    </source>
</evidence>
<dbReference type="AlphaFoldDB" id="A0A238Y0A3"/>
<sequence length="272" mass="29521">MLAALYGQLTPHPRRESASAQEDAYSLFYQRSLAMGWITDVGQRVTGRGKHREVADVGSPGLWSMHEAGQDSPGTAPGLSLAAWFQVGVDTVPPADRPLPVHPFLCCIRDVMSRLGTLRLQALQVLLPMQYLGGSTRKPALVPSLPTADWFATCDHVSRTPIRITLDSGQDRGIPSAAPEMHSWMLRWDQDTFTCESYSVTGHDPLAESFPYGDGVWPGPPLNRATFRGTLAEWSLDALGWLGGFLAEASTRHAITTPVLLTVSRADEAASG</sequence>
<gene>
    <name evidence="1" type="ORF">SAMN06265360_112175</name>
</gene>
<dbReference type="EMBL" id="FZNW01000012">
    <property type="protein sequence ID" value="SNR63729.1"/>
    <property type="molecule type" value="Genomic_DNA"/>
</dbReference>
<name>A0A238Y0A3_9PSEU</name>
<keyword evidence="2" id="KW-1185">Reference proteome</keyword>
<dbReference type="Proteomes" id="UP000198348">
    <property type="component" value="Unassembled WGS sequence"/>
</dbReference>